<keyword evidence="3" id="KW-0732">Signal</keyword>
<feature type="domain" description="Ig-like" evidence="5">
    <location>
        <begin position="614"/>
        <end position="699"/>
    </location>
</feature>
<dbReference type="Proteomes" id="UP001075354">
    <property type="component" value="Chromosome 14"/>
</dbReference>
<dbReference type="InterPro" id="IPR056475">
    <property type="entry name" value="GBD_Hemicentin/VWA7"/>
</dbReference>
<dbReference type="Gene3D" id="2.60.40.10">
    <property type="entry name" value="Immunoglobulins"/>
    <property type="match status" value="3"/>
</dbReference>
<dbReference type="InterPro" id="IPR013151">
    <property type="entry name" value="Immunoglobulin_dom"/>
</dbReference>
<dbReference type="InterPro" id="IPR036179">
    <property type="entry name" value="Ig-like_dom_sf"/>
</dbReference>
<reference evidence="6" key="1">
    <citation type="submission" date="2022-12" db="EMBL/GenBank/DDBJ databases">
        <title>Chromosome-level genome assembly of the bean flower thrips Megalurothrips usitatus.</title>
        <authorList>
            <person name="Ma L."/>
            <person name="Liu Q."/>
            <person name="Li H."/>
            <person name="Cai W."/>
        </authorList>
    </citation>
    <scope>NUCLEOTIDE SEQUENCE</scope>
    <source>
        <strain evidence="6">Cailab_2022a</strain>
    </source>
</reference>
<dbReference type="InterPro" id="IPR003599">
    <property type="entry name" value="Ig_sub"/>
</dbReference>
<dbReference type="Pfam" id="PF25106">
    <property type="entry name" value="VWA_4"/>
    <property type="match status" value="1"/>
</dbReference>
<comment type="subcellular location">
    <subcellularLocation>
        <location evidence="1">Secreted</location>
    </subcellularLocation>
</comment>
<evidence type="ECO:0000313" key="6">
    <source>
        <dbReference type="EMBL" id="KAJ1520885.1"/>
    </source>
</evidence>
<dbReference type="PANTHER" id="PTHR14905:SF7">
    <property type="entry name" value="VON WILLEBRAND FACTOR A DOMAIN-CONTAINING PROTEIN 7"/>
    <property type="match status" value="1"/>
</dbReference>
<dbReference type="Pfam" id="PF23560">
    <property type="entry name" value="GBD_Hemicentin"/>
    <property type="match status" value="1"/>
</dbReference>
<keyword evidence="4" id="KW-0325">Glycoprotein</keyword>
<dbReference type="Pfam" id="PF00047">
    <property type="entry name" value="ig"/>
    <property type="match status" value="1"/>
</dbReference>
<comment type="caution">
    <text evidence="6">The sequence shown here is derived from an EMBL/GenBank/DDBJ whole genome shotgun (WGS) entry which is preliminary data.</text>
</comment>
<dbReference type="GO" id="GO:0005576">
    <property type="term" value="C:extracellular region"/>
    <property type="evidence" value="ECO:0007669"/>
    <property type="project" value="UniProtKB-SubCell"/>
</dbReference>
<sequence>MWGDLEQLKRGAAEILSAMLERPDKPIHDYVFVPFNDPAVGPASVTTDPDEFRARLEAVQVRGGLDCPEPSLTALLEALKLVRPNSYVYVFTDASAKDYHLLDHVLALVQRKQTQVVFVMTGNCKDGNTMRYQSMESVAAASAGQIFHINKAEVENVLNFVRRTLDSQKVNLGSVDLLQAGKKEHAVQVDETIREFTVSVSGEHPHISVVNPEGIKLDSSPALQSILDLDNVKVVAVKEPTRGSWTVETSSDSKHAVRLTGLSVVDFAYGFSAQVTDRLDETYHRPLLDAPNFIMVGGTDMGSVWNLTSVDLLAIDGSTLQSIPLTPLGALDGLYRGGPFIPPPENKLFYLANVGHGNDGYPIKRITPTAISAQAGGLPTVHLLAEPKVWLNGSLNLRCQIDSLLPFTAWFFKNNIPISKKQKYQQTALMTLKIDGLTEEMGGDYVCRASNVKGFSKDVAHVIVTGPLPEVVTELHVESRPQQQVVLDCFVKSKLRFNVTWIRILPDLHNDVEYVENNARYMVLPNSSLVIDPALPEDSGQFSCVAENIGGRKESRVQLTKKSLGNVMIESTGRKLTLHVTNAKLRDQAVYRCVGNNERESVDADAVASYVEIPSVTIENISEMVMVGEQVFLKCSATGIPKPTKRWLWQGIDVESLPNFKVYEDGSLQINEVQPETSGQLDCVSQNLVGEVKDSVNLTIGLPAKIGKEPSVLELEILGSGMLECSGNGYPEPTIHWERRDGGAMDSSRIHHDATTGSLLFTGEKK</sequence>
<feature type="domain" description="Ig-like" evidence="5">
    <location>
        <begin position="379"/>
        <end position="465"/>
    </location>
</feature>
<dbReference type="SUPFAM" id="SSF53300">
    <property type="entry name" value="vWA-like"/>
    <property type="match status" value="1"/>
</dbReference>
<dbReference type="SUPFAM" id="SSF48726">
    <property type="entry name" value="Immunoglobulin"/>
    <property type="match status" value="3"/>
</dbReference>
<dbReference type="AlphaFoldDB" id="A0AAV7X4P2"/>
<dbReference type="Gene3D" id="3.40.50.410">
    <property type="entry name" value="von Willebrand factor, type A domain"/>
    <property type="match status" value="1"/>
</dbReference>
<dbReference type="InterPro" id="IPR013098">
    <property type="entry name" value="Ig_I-set"/>
</dbReference>
<protein>
    <recommendedName>
        <fullName evidence="5">Ig-like domain-containing protein</fullName>
    </recommendedName>
</protein>
<dbReference type="CDD" id="cd00096">
    <property type="entry name" value="Ig"/>
    <property type="match status" value="1"/>
</dbReference>
<dbReference type="InterPro" id="IPR056861">
    <property type="entry name" value="HMCN1-like_VWA"/>
</dbReference>
<dbReference type="PROSITE" id="PS50835">
    <property type="entry name" value="IG_LIKE"/>
    <property type="match status" value="3"/>
</dbReference>
<evidence type="ECO:0000256" key="4">
    <source>
        <dbReference type="ARBA" id="ARBA00023180"/>
    </source>
</evidence>
<dbReference type="SMART" id="SM00408">
    <property type="entry name" value="IGc2"/>
    <property type="match status" value="3"/>
</dbReference>
<dbReference type="InterPro" id="IPR007110">
    <property type="entry name" value="Ig-like_dom"/>
</dbReference>
<accession>A0AAV7X4P2</accession>
<dbReference type="PANTHER" id="PTHR14905">
    <property type="entry name" value="NG37"/>
    <property type="match status" value="1"/>
</dbReference>
<keyword evidence="7" id="KW-1185">Reference proteome</keyword>
<name>A0AAV7X4P2_9NEOP</name>
<feature type="domain" description="Ig-like" evidence="5">
    <location>
        <begin position="469"/>
        <end position="560"/>
    </location>
</feature>
<evidence type="ECO:0000313" key="7">
    <source>
        <dbReference type="Proteomes" id="UP001075354"/>
    </source>
</evidence>
<dbReference type="InterPro" id="IPR013783">
    <property type="entry name" value="Ig-like_fold"/>
</dbReference>
<evidence type="ECO:0000256" key="3">
    <source>
        <dbReference type="ARBA" id="ARBA00022729"/>
    </source>
</evidence>
<proteinExistence type="predicted"/>
<dbReference type="Pfam" id="PF07679">
    <property type="entry name" value="I-set"/>
    <property type="match status" value="2"/>
</dbReference>
<gene>
    <name evidence="6" type="ORF">ONE63_003968</name>
</gene>
<dbReference type="InterPro" id="IPR036465">
    <property type="entry name" value="vWFA_dom_sf"/>
</dbReference>
<dbReference type="SMART" id="SM00409">
    <property type="entry name" value="IG"/>
    <property type="match status" value="3"/>
</dbReference>
<evidence type="ECO:0000256" key="2">
    <source>
        <dbReference type="ARBA" id="ARBA00022525"/>
    </source>
</evidence>
<evidence type="ECO:0000259" key="5">
    <source>
        <dbReference type="PROSITE" id="PS50835"/>
    </source>
</evidence>
<dbReference type="EMBL" id="JAPTSV010000014">
    <property type="protein sequence ID" value="KAJ1520885.1"/>
    <property type="molecule type" value="Genomic_DNA"/>
</dbReference>
<organism evidence="6 7">
    <name type="scientific">Megalurothrips usitatus</name>
    <name type="common">bean blossom thrips</name>
    <dbReference type="NCBI Taxonomy" id="439358"/>
    <lineage>
        <taxon>Eukaryota</taxon>
        <taxon>Metazoa</taxon>
        <taxon>Ecdysozoa</taxon>
        <taxon>Arthropoda</taxon>
        <taxon>Hexapoda</taxon>
        <taxon>Insecta</taxon>
        <taxon>Pterygota</taxon>
        <taxon>Neoptera</taxon>
        <taxon>Paraneoptera</taxon>
        <taxon>Thysanoptera</taxon>
        <taxon>Terebrantia</taxon>
        <taxon>Thripoidea</taxon>
        <taxon>Thripidae</taxon>
        <taxon>Megalurothrips</taxon>
    </lineage>
</organism>
<keyword evidence="2" id="KW-0964">Secreted</keyword>
<dbReference type="GO" id="GO:0032991">
    <property type="term" value="C:protein-containing complex"/>
    <property type="evidence" value="ECO:0007669"/>
    <property type="project" value="UniProtKB-ARBA"/>
</dbReference>
<dbReference type="InterPro" id="IPR003598">
    <property type="entry name" value="Ig_sub2"/>
</dbReference>
<dbReference type="InterPro" id="IPR052577">
    <property type="entry name" value="VWA7"/>
</dbReference>
<evidence type="ECO:0000256" key="1">
    <source>
        <dbReference type="ARBA" id="ARBA00004613"/>
    </source>
</evidence>